<gene>
    <name evidence="2" type="ORF">ASU33_11195</name>
</gene>
<dbReference type="Proteomes" id="UP000054223">
    <property type="component" value="Unassembled WGS sequence"/>
</dbReference>
<dbReference type="EMBL" id="LNAL01000006">
    <property type="protein sequence ID" value="KUG08700.1"/>
    <property type="molecule type" value="Genomic_DNA"/>
</dbReference>
<keyword evidence="3" id="KW-1185">Reference proteome</keyword>
<name>A0A9X0L5K8_SOLP1</name>
<dbReference type="InterPro" id="IPR036866">
    <property type="entry name" value="RibonucZ/Hydroxyglut_hydro"/>
</dbReference>
<evidence type="ECO:0000313" key="2">
    <source>
        <dbReference type="EMBL" id="KUG08700.1"/>
    </source>
</evidence>
<dbReference type="PANTHER" id="PTHR43546">
    <property type="entry name" value="UPF0173 METAL-DEPENDENT HYDROLASE MJ1163-RELATED"/>
    <property type="match status" value="1"/>
</dbReference>
<dbReference type="AlphaFoldDB" id="A0A9X0L5K8"/>
<feature type="chain" id="PRO_5040813624" evidence="1">
    <location>
        <begin position="21"/>
        <end position="262"/>
    </location>
</feature>
<accession>A0A9X0L5K8</accession>
<dbReference type="SUPFAM" id="SSF56281">
    <property type="entry name" value="Metallo-hydrolase/oxidoreductase"/>
    <property type="match status" value="1"/>
</dbReference>
<organism evidence="2 3">
    <name type="scientific">Solirubrum puertoriconensis</name>
    <dbReference type="NCBI Taxonomy" id="1751427"/>
    <lineage>
        <taxon>Bacteria</taxon>
        <taxon>Pseudomonadati</taxon>
        <taxon>Bacteroidota</taxon>
        <taxon>Cytophagia</taxon>
        <taxon>Cytophagales</taxon>
    </lineage>
</organism>
<reference evidence="2 3" key="1">
    <citation type="submission" date="2015-11" db="EMBL/GenBank/DDBJ databases">
        <title>Solirubrum puertoriconensis gen. nov. an environmental bacteria isolated in Puerto Rico.</title>
        <authorList>
            <person name="Cuebas-Irizarry M.F."/>
            <person name="Montalvo-Rodriguez R."/>
        </authorList>
    </citation>
    <scope>NUCLEOTIDE SEQUENCE [LARGE SCALE GENOMIC DNA]</scope>
    <source>
        <strain evidence="2 3">MC1A</strain>
    </source>
</reference>
<dbReference type="RefSeq" id="WP_059070438.1">
    <property type="nucleotide sequence ID" value="NZ_LNAL01000006.1"/>
</dbReference>
<dbReference type="OrthoDB" id="9789133at2"/>
<dbReference type="PANTHER" id="PTHR43546:SF3">
    <property type="entry name" value="UPF0173 METAL-DEPENDENT HYDROLASE MJ1163"/>
    <property type="match status" value="1"/>
</dbReference>
<protein>
    <submittedName>
        <fullName evidence="2">MBL fold metallo-hydrolase</fullName>
    </submittedName>
</protein>
<keyword evidence="1" id="KW-0732">Signal</keyword>
<proteinExistence type="predicted"/>
<evidence type="ECO:0000313" key="3">
    <source>
        <dbReference type="Proteomes" id="UP000054223"/>
    </source>
</evidence>
<dbReference type="InterPro" id="IPR050114">
    <property type="entry name" value="UPF0173_UPF0282_UlaG_hydrolase"/>
</dbReference>
<dbReference type="Gene3D" id="3.60.15.10">
    <property type="entry name" value="Ribonuclease Z/Hydroxyacylglutathione hydrolase-like"/>
    <property type="match status" value="1"/>
</dbReference>
<dbReference type="Pfam" id="PF13483">
    <property type="entry name" value="Lactamase_B_3"/>
    <property type="match status" value="1"/>
</dbReference>
<evidence type="ECO:0000256" key="1">
    <source>
        <dbReference type="SAM" id="SignalP"/>
    </source>
</evidence>
<sequence length="262" mass="28021">MKFTTMLSAALAALTVPALAQTTAPSAATRVAADQIATKQGALTVQPITHGSVVFTWNGKTIYVDPYGGAEAYAGLAAPDVVLITDIHPDHMDAKTLAGLNVSKALMVVPQAVAEKLPTEYKAQVRVLRNGQRLDTLGMTVAAVPMYNLPEAADAMHPKGRGNGYVLTLGGKNVYMSGDTEDIAEMRALKNIDVAFVCMNLPYTMDVPQAAQGVLAFKPGIVYPYHYRGQNGLSDVATFQKTVNAANKKIDVRLRNWYPAAK</sequence>
<feature type="signal peptide" evidence="1">
    <location>
        <begin position="1"/>
        <end position="20"/>
    </location>
</feature>
<comment type="caution">
    <text evidence="2">The sequence shown here is derived from an EMBL/GenBank/DDBJ whole genome shotgun (WGS) entry which is preliminary data.</text>
</comment>